<proteinExistence type="predicted"/>
<dbReference type="AlphaFoldDB" id="A0A813PT70"/>
<sequence length="226" mass="26512">MIKLVKNMDDNNFKPIFSSRSYLESLFGFCDLCLNLIDCENELFFECETCNNVIVCLGCVKHKTKRLNSHPSDHHFRPGKPQSNTHWMQRNLSIVCNSCGEKNFFGKHYQCRQCLNYDICSKCLSKVEHNQHHTFKYISNPIKIHNNRCLLADRALQILKFRNGKPTDRDEITGWTFLEAEIIYLDEMNNYYTAWKEASKILEDDDIDFIPSIIEHEKIALPLILI</sequence>
<evidence type="ECO:0000313" key="6">
    <source>
        <dbReference type="EMBL" id="CAF0760220.1"/>
    </source>
</evidence>
<dbReference type="InterPro" id="IPR043145">
    <property type="entry name" value="Znf_ZZ_sf"/>
</dbReference>
<keyword evidence="2 4" id="KW-0863">Zinc-finger</keyword>
<dbReference type="Gene3D" id="3.30.60.90">
    <property type="match status" value="1"/>
</dbReference>
<evidence type="ECO:0000256" key="2">
    <source>
        <dbReference type="ARBA" id="ARBA00022771"/>
    </source>
</evidence>
<dbReference type="EMBL" id="CAJOAZ010003736">
    <property type="protein sequence ID" value="CAF4025310.1"/>
    <property type="molecule type" value="Genomic_DNA"/>
</dbReference>
<dbReference type="InterPro" id="IPR000433">
    <property type="entry name" value="Znf_ZZ"/>
</dbReference>
<gene>
    <name evidence="6" type="ORF">JYZ213_LOCUS3015</name>
    <name evidence="7" type="ORF">OXD698_LOCUS30958</name>
</gene>
<dbReference type="SMART" id="SM00291">
    <property type="entry name" value="ZnF_ZZ"/>
    <property type="match status" value="1"/>
</dbReference>
<dbReference type="PROSITE" id="PS01357">
    <property type="entry name" value="ZF_ZZ_1"/>
    <property type="match status" value="1"/>
</dbReference>
<accession>A0A813PT70</accession>
<evidence type="ECO:0000259" key="5">
    <source>
        <dbReference type="PROSITE" id="PS50135"/>
    </source>
</evidence>
<dbReference type="GO" id="GO:0008270">
    <property type="term" value="F:zinc ion binding"/>
    <property type="evidence" value="ECO:0007669"/>
    <property type="project" value="UniProtKB-KW"/>
</dbReference>
<evidence type="ECO:0000313" key="7">
    <source>
        <dbReference type="EMBL" id="CAF4025310.1"/>
    </source>
</evidence>
<dbReference type="EMBL" id="CAJNOG010000016">
    <property type="protein sequence ID" value="CAF0760220.1"/>
    <property type="molecule type" value="Genomic_DNA"/>
</dbReference>
<comment type="caution">
    <text evidence="6">The sequence shown here is derived from an EMBL/GenBank/DDBJ whole genome shotgun (WGS) entry which is preliminary data.</text>
</comment>
<keyword evidence="1" id="KW-0479">Metal-binding</keyword>
<dbReference type="PROSITE" id="PS50135">
    <property type="entry name" value="ZF_ZZ_2"/>
    <property type="match status" value="1"/>
</dbReference>
<evidence type="ECO:0000256" key="3">
    <source>
        <dbReference type="ARBA" id="ARBA00022833"/>
    </source>
</evidence>
<dbReference type="SUPFAM" id="SSF57850">
    <property type="entry name" value="RING/U-box"/>
    <property type="match status" value="1"/>
</dbReference>
<keyword evidence="3" id="KW-0862">Zinc</keyword>
<dbReference type="Proteomes" id="UP000663844">
    <property type="component" value="Unassembled WGS sequence"/>
</dbReference>
<dbReference type="Pfam" id="PF00569">
    <property type="entry name" value="ZZ"/>
    <property type="match status" value="1"/>
</dbReference>
<evidence type="ECO:0000256" key="1">
    <source>
        <dbReference type="ARBA" id="ARBA00022723"/>
    </source>
</evidence>
<reference evidence="6" key="1">
    <citation type="submission" date="2021-02" db="EMBL/GenBank/DDBJ databases">
        <authorList>
            <person name="Nowell W R."/>
        </authorList>
    </citation>
    <scope>NUCLEOTIDE SEQUENCE</scope>
</reference>
<evidence type="ECO:0000256" key="4">
    <source>
        <dbReference type="PROSITE-ProRule" id="PRU00228"/>
    </source>
</evidence>
<organism evidence="6 8">
    <name type="scientific">Adineta steineri</name>
    <dbReference type="NCBI Taxonomy" id="433720"/>
    <lineage>
        <taxon>Eukaryota</taxon>
        <taxon>Metazoa</taxon>
        <taxon>Spiralia</taxon>
        <taxon>Gnathifera</taxon>
        <taxon>Rotifera</taxon>
        <taxon>Eurotatoria</taxon>
        <taxon>Bdelloidea</taxon>
        <taxon>Adinetida</taxon>
        <taxon>Adinetidae</taxon>
        <taxon>Adineta</taxon>
    </lineage>
</organism>
<feature type="domain" description="ZZ-type" evidence="5">
    <location>
        <begin position="91"/>
        <end position="143"/>
    </location>
</feature>
<name>A0A813PT70_9BILA</name>
<evidence type="ECO:0000313" key="8">
    <source>
        <dbReference type="Proteomes" id="UP000663845"/>
    </source>
</evidence>
<protein>
    <recommendedName>
        <fullName evidence="5">ZZ-type domain-containing protein</fullName>
    </recommendedName>
</protein>
<dbReference type="Proteomes" id="UP000663845">
    <property type="component" value="Unassembled WGS sequence"/>
</dbReference>